<gene>
    <name evidence="1" type="ORF">J07HQW1_00117</name>
</gene>
<dbReference type="Proteomes" id="UP000030649">
    <property type="component" value="Unassembled WGS sequence"/>
</dbReference>
<evidence type="ECO:0000313" key="1">
    <source>
        <dbReference type="EMBL" id="ERG90104.1"/>
    </source>
</evidence>
<protein>
    <submittedName>
        <fullName evidence="1">Uncharacterized protein</fullName>
    </submittedName>
</protein>
<dbReference type="AlphaFoldDB" id="U1MKI7"/>
<organism evidence="1 2">
    <name type="scientific">Haloquadratum walsbyi J07HQW1</name>
    <dbReference type="NCBI Taxonomy" id="1238424"/>
    <lineage>
        <taxon>Archaea</taxon>
        <taxon>Methanobacteriati</taxon>
        <taxon>Methanobacteriota</taxon>
        <taxon>Stenosarchaea group</taxon>
        <taxon>Halobacteria</taxon>
        <taxon>Halobacteriales</taxon>
        <taxon>Haloferacaceae</taxon>
        <taxon>Haloquadratum</taxon>
    </lineage>
</organism>
<evidence type="ECO:0000313" key="2">
    <source>
        <dbReference type="Proteomes" id="UP000030649"/>
    </source>
</evidence>
<reference evidence="1 2" key="1">
    <citation type="journal article" date="2013" name="PLoS ONE">
        <title>Assembly-driven community genomics of a hypersaline microbial ecosystem.</title>
        <authorList>
            <person name="Podell S."/>
            <person name="Ugalde J.A."/>
            <person name="Narasingarao P."/>
            <person name="Banfield J.F."/>
            <person name="Heidelberg K.B."/>
            <person name="Allen E.E."/>
        </authorList>
    </citation>
    <scope>NUCLEOTIDE SEQUENCE [LARGE SCALE GENOMIC DNA]</scope>
    <source>
        <strain evidence="2">J07HQW1</strain>
    </source>
</reference>
<name>U1MKI7_9EURY</name>
<sequence>MMIHSLESTPLNEYFIRSWLYNNGQYGLKILDIEYTFNRRHYVHIQLISQHYVLYSPMDQFSRYIHGIQLPMCSLYITC</sequence>
<dbReference type="STRING" id="1238424.J07HQW1_00117"/>
<accession>U1MKI7</accession>
<dbReference type="EMBL" id="KE356560">
    <property type="protein sequence ID" value="ERG90104.1"/>
    <property type="molecule type" value="Genomic_DNA"/>
</dbReference>
<dbReference type="HOGENOM" id="CLU_2597621_0_0_2"/>
<proteinExistence type="predicted"/>